<comment type="similarity">
    <text evidence="8">Belongs to the glycosyltransferase 2 family. GtrB subfamily.</text>
</comment>
<reference evidence="12 13" key="1">
    <citation type="submission" date="2020-08" db="EMBL/GenBank/DDBJ databases">
        <title>Cohnella phylogeny.</title>
        <authorList>
            <person name="Dunlap C."/>
        </authorList>
    </citation>
    <scope>NUCLEOTIDE SEQUENCE [LARGE SCALE GENOMIC DNA]</scope>
    <source>
        <strain evidence="12 13">DSM 103658</strain>
    </source>
</reference>
<dbReference type="SUPFAM" id="SSF53448">
    <property type="entry name" value="Nucleotide-diphospho-sugar transferases"/>
    <property type="match status" value="1"/>
</dbReference>
<feature type="transmembrane region" description="Helical" evidence="10">
    <location>
        <begin position="232"/>
        <end position="253"/>
    </location>
</feature>
<dbReference type="InterPro" id="IPR001173">
    <property type="entry name" value="Glyco_trans_2-like"/>
</dbReference>
<feature type="domain" description="Glycosyltransferase 2-like" evidence="11">
    <location>
        <begin position="8"/>
        <end position="170"/>
    </location>
</feature>
<keyword evidence="6 10" id="KW-1133">Transmembrane helix</keyword>
<dbReference type="RefSeq" id="WP_185181032.1">
    <property type="nucleotide sequence ID" value="NZ_CBCSEP010000023.1"/>
</dbReference>
<dbReference type="GO" id="GO:0005886">
    <property type="term" value="C:plasma membrane"/>
    <property type="evidence" value="ECO:0007669"/>
    <property type="project" value="UniProtKB-SubCell"/>
</dbReference>
<keyword evidence="13" id="KW-1185">Reference proteome</keyword>
<keyword evidence="3" id="KW-0328">Glycosyltransferase</keyword>
<dbReference type="PANTHER" id="PTHR48090:SF1">
    <property type="entry name" value="PROPHAGE BACTOPRENOL GLUCOSYL TRANSFERASE HOMOLOG"/>
    <property type="match status" value="1"/>
</dbReference>
<gene>
    <name evidence="12" type="ORF">H4Q31_21055</name>
</gene>
<accession>A0A841TH97</accession>
<keyword evidence="7 10" id="KW-0472">Membrane</keyword>
<dbReference type="GO" id="GO:0016757">
    <property type="term" value="F:glycosyltransferase activity"/>
    <property type="evidence" value="ECO:0007669"/>
    <property type="project" value="UniProtKB-KW"/>
</dbReference>
<keyword evidence="4 12" id="KW-0808">Transferase</keyword>
<dbReference type="Proteomes" id="UP000574133">
    <property type="component" value="Unassembled WGS sequence"/>
</dbReference>
<dbReference type="InterPro" id="IPR050256">
    <property type="entry name" value="Glycosyltransferase_2"/>
</dbReference>
<organism evidence="12 13">
    <name type="scientific">Cohnella lubricantis</name>
    <dbReference type="NCBI Taxonomy" id="2163172"/>
    <lineage>
        <taxon>Bacteria</taxon>
        <taxon>Bacillati</taxon>
        <taxon>Bacillota</taxon>
        <taxon>Bacilli</taxon>
        <taxon>Bacillales</taxon>
        <taxon>Paenibacillaceae</taxon>
        <taxon>Cohnella</taxon>
    </lineage>
</organism>
<evidence type="ECO:0000256" key="2">
    <source>
        <dbReference type="ARBA" id="ARBA00022475"/>
    </source>
</evidence>
<evidence type="ECO:0000259" key="11">
    <source>
        <dbReference type="Pfam" id="PF00535"/>
    </source>
</evidence>
<dbReference type="PANTHER" id="PTHR48090">
    <property type="entry name" value="UNDECAPRENYL-PHOSPHATE 4-DEOXY-4-FORMAMIDO-L-ARABINOSE TRANSFERASE-RELATED"/>
    <property type="match status" value="1"/>
</dbReference>
<dbReference type="AlphaFoldDB" id="A0A841TH97"/>
<feature type="region of interest" description="Disordered" evidence="9">
    <location>
        <begin position="315"/>
        <end position="346"/>
    </location>
</feature>
<comment type="caution">
    <text evidence="12">The sequence shown here is derived from an EMBL/GenBank/DDBJ whole genome shotgun (WGS) entry which is preliminary data.</text>
</comment>
<dbReference type="EMBL" id="JACJVN010000108">
    <property type="protein sequence ID" value="MBB6679776.1"/>
    <property type="molecule type" value="Genomic_DNA"/>
</dbReference>
<dbReference type="Gene3D" id="3.90.550.10">
    <property type="entry name" value="Spore Coat Polysaccharide Biosynthesis Protein SpsA, Chain A"/>
    <property type="match status" value="1"/>
</dbReference>
<evidence type="ECO:0000256" key="8">
    <source>
        <dbReference type="ARBA" id="ARBA00038152"/>
    </source>
</evidence>
<dbReference type="InterPro" id="IPR029044">
    <property type="entry name" value="Nucleotide-diphossugar_trans"/>
</dbReference>
<dbReference type="FunFam" id="3.90.550.10:FF:000079">
    <property type="entry name" value="Probable glycosyl transferase"/>
    <property type="match status" value="1"/>
</dbReference>
<comment type="subcellular location">
    <subcellularLocation>
        <location evidence="1">Cell membrane</location>
        <topology evidence="1">Multi-pass membrane protein</topology>
    </subcellularLocation>
</comment>
<evidence type="ECO:0000256" key="1">
    <source>
        <dbReference type="ARBA" id="ARBA00004651"/>
    </source>
</evidence>
<sequence length="346" mass="38982">MNAPVFLSVVIPMYNEEEVIEATYRRLTEALKPIGETYELVFVNDGSRDATAKIVRRLGEADGRVRMIDFSRNFGHQIAVTAGMDYASGRVVVLIDADLQDPPELIPEMIARWREGYDVVYGKRIARRGESYFKKLTAAAFYRLLRSMTSVNIPVDTGDFRLMDRKVCDALSSMREQSRFIRGMVSWAGFRQTSVEYVRDERFAGETKYPLRKMFRLSMDAITSFSTKPLKIAGVLGFFMSAVGFIYLLFVLYQRIFTDSTTPGWASMVVISLLFHGITLSLLGVLGEYIGRIYEETRRRPLYLVADKLNFGDGEATAGAPPADAQGFDEDNAPSRPTVGTGRRMP</sequence>
<evidence type="ECO:0000256" key="4">
    <source>
        <dbReference type="ARBA" id="ARBA00022679"/>
    </source>
</evidence>
<evidence type="ECO:0000256" key="10">
    <source>
        <dbReference type="SAM" id="Phobius"/>
    </source>
</evidence>
<evidence type="ECO:0000256" key="9">
    <source>
        <dbReference type="SAM" id="MobiDB-lite"/>
    </source>
</evidence>
<evidence type="ECO:0000256" key="3">
    <source>
        <dbReference type="ARBA" id="ARBA00022676"/>
    </source>
</evidence>
<feature type="transmembrane region" description="Helical" evidence="10">
    <location>
        <begin position="265"/>
        <end position="290"/>
    </location>
</feature>
<protein>
    <submittedName>
        <fullName evidence="12">Glycosyltransferase family 2 protein</fullName>
    </submittedName>
</protein>
<dbReference type="Pfam" id="PF00535">
    <property type="entry name" value="Glycos_transf_2"/>
    <property type="match status" value="1"/>
</dbReference>
<keyword evidence="2" id="KW-1003">Cell membrane</keyword>
<proteinExistence type="inferred from homology"/>
<keyword evidence="5 10" id="KW-0812">Transmembrane</keyword>
<evidence type="ECO:0000313" key="13">
    <source>
        <dbReference type="Proteomes" id="UP000574133"/>
    </source>
</evidence>
<name>A0A841TH97_9BACL</name>
<evidence type="ECO:0000256" key="6">
    <source>
        <dbReference type="ARBA" id="ARBA00022989"/>
    </source>
</evidence>
<evidence type="ECO:0000256" key="5">
    <source>
        <dbReference type="ARBA" id="ARBA00022692"/>
    </source>
</evidence>
<evidence type="ECO:0000313" key="12">
    <source>
        <dbReference type="EMBL" id="MBB6679776.1"/>
    </source>
</evidence>
<evidence type="ECO:0000256" key="7">
    <source>
        <dbReference type="ARBA" id="ARBA00023136"/>
    </source>
</evidence>
<dbReference type="CDD" id="cd04187">
    <property type="entry name" value="DPM1_like_bac"/>
    <property type="match status" value="1"/>
</dbReference>